<dbReference type="SUPFAM" id="SSF49313">
    <property type="entry name" value="Cadherin-like"/>
    <property type="match status" value="10"/>
</dbReference>
<dbReference type="STRING" id="105785.A0A2J7PRK0"/>
<dbReference type="PRINTS" id="PR00205">
    <property type="entry name" value="CADHERIN"/>
</dbReference>
<keyword evidence="5 8" id="KW-1133">Transmembrane helix</keyword>
<dbReference type="InParanoid" id="A0A2J7PRK0"/>
<feature type="domain" description="Cadherin" evidence="10">
    <location>
        <begin position="1136"/>
        <end position="1251"/>
    </location>
</feature>
<dbReference type="FunFam" id="2.60.40.60:FF:000020">
    <property type="entry name" value="Dachsous cadherin-related 1b"/>
    <property type="match status" value="1"/>
</dbReference>
<feature type="domain" description="Cadherin" evidence="10">
    <location>
        <begin position="41"/>
        <end position="138"/>
    </location>
</feature>
<gene>
    <name evidence="11" type="ORF">B7P43_G12884</name>
</gene>
<dbReference type="InterPro" id="IPR015919">
    <property type="entry name" value="Cadherin-like_sf"/>
</dbReference>
<dbReference type="GO" id="GO:0005886">
    <property type="term" value="C:plasma membrane"/>
    <property type="evidence" value="ECO:0007669"/>
    <property type="project" value="InterPro"/>
</dbReference>
<name>A0A2J7PRK0_9NEOP</name>
<feature type="domain" description="Cadherin" evidence="10">
    <location>
        <begin position="504"/>
        <end position="604"/>
    </location>
</feature>
<evidence type="ECO:0000313" key="12">
    <source>
        <dbReference type="Proteomes" id="UP000235965"/>
    </source>
</evidence>
<evidence type="ECO:0000259" key="10">
    <source>
        <dbReference type="PROSITE" id="PS50268"/>
    </source>
</evidence>
<dbReference type="PANTHER" id="PTHR24026:SF93">
    <property type="entry name" value="CADHERIN-99C"/>
    <property type="match status" value="1"/>
</dbReference>
<evidence type="ECO:0000256" key="3">
    <source>
        <dbReference type="ARBA" id="ARBA00022737"/>
    </source>
</evidence>
<dbReference type="FunFam" id="2.60.40.60:FF:000275">
    <property type="entry name" value="Si:dkey-30k22.7"/>
    <property type="match status" value="1"/>
</dbReference>
<dbReference type="FunFam" id="2.60.40.60:FF:000363">
    <property type="entry name" value="Dachsous cadherin-related 1a"/>
    <property type="match status" value="1"/>
</dbReference>
<keyword evidence="2 8" id="KW-0812">Transmembrane</keyword>
<evidence type="ECO:0000256" key="4">
    <source>
        <dbReference type="ARBA" id="ARBA00022837"/>
    </source>
</evidence>
<dbReference type="FunFam" id="2.60.40.60:FF:000381">
    <property type="entry name" value="Protocadherin 15"/>
    <property type="match status" value="1"/>
</dbReference>
<dbReference type="SMART" id="SM00112">
    <property type="entry name" value="CA"/>
    <property type="match status" value="11"/>
</dbReference>
<dbReference type="FunFam" id="2.60.40.60:FF:000315">
    <property type="entry name" value="CaDHerin family"/>
    <property type="match status" value="1"/>
</dbReference>
<dbReference type="Proteomes" id="UP000235965">
    <property type="component" value="Unassembled WGS sequence"/>
</dbReference>
<feature type="chain" id="PRO_5014380279" evidence="9">
    <location>
        <begin position="25"/>
        <end position="1571"/>
    </location>
</feature>
<feature type="domain" description="Cadherin" evidence="10">
    <location>
        <begin position="390"/>
        <end position="502"/>
    </location>
</feature>
<dbReference type="FunCoup" id="A0A2J7PRK0">
    <property type="interactions" value="106"/>
</dbReference>
<dbReference type="PANTHER" id="PTHR24026">
    <property type="entry name" value="FAT ATYPICAL CADHERIN-RELATED"/>
    <property type="match status" value="1"/>
</dbReference>
<dbReference type="PROSITE" id="PS00232">
    <property type="entry name" value="CADHERIN_1"/>
    <property type="match status" value="3"/>
</dbReference>
<keyword evidence="3" id="KW-0677">Repeat</keyword>
<dbReference type="FunFam" id="2.60.40.60:FF:000232">
    <property type="entry name" value="Neural-cadherin"/>
    <property type="match status" value="1"/>
</dbReference>
<keyword evidence="9" id="KW-0732">Signal</keyword>
<dbReference type="OrthoDB" id="10029135at2759"/>
<evidence type="ECO:0000256" key="5">
    <source>
        <dbReference type="ARBA" id="ARBA00022989"/>
    </source>
</evidence>
<dbReference type="GO" id="GO:0007156">
    <property type="term" value="P:homophilic cell adhesion via plasma membrane adhesion molecules"/>
    <property type="evidence" value="ECO:0007669"/>
    <property type="project" value="InterPro"/>
</dbReference>
<keyword evidence="12" id="KW-1185">Reference proteome</keyword>
<dbReference type="CDD" id="cd11304">
    <property type="entry name" value="Cadherin_repeat"/>
    <property type="match status" value="9"/>
</dbReference>
<feature type="domain" description="Cadherin" evidence="10">
    <location>
        <begin position="605"/>
        <end position="704"/>
    </location>
</feature>
<keyword evidence="4 7" id="KW-0106">Calcium</keyword>
<comment type="caution">
    <text evidence="11">The sequence shown here is derived from an EMBL/GenBank/DDBJ whole genome shotgun (WGS) entry which is preliminary data.</text>
</comment>
<sequence length="1571" mass="172858">MPRRKFVPALWSVLFAALLHSGSAKPGLCEVETGQSNIILDIEESRGTQVSQSTSPVELPIVGDPFKDVTLDLVFPRDKPVFILNGKKLQLLEPLDRDEDNLSHIVFQLTCTVKATNKKRSIPVIVRVSDNNDNAPHFENTPYETTVSELTPVGTTIFQGVHAKDVDAGVNGLVEYFIVPGDGMGLGTDDGVGRNRINVADGFGYFSINLPHQGQVTVNRSLDFERTQRYLVTIVASDRARNVSERFSTTTTLTVNVRDDDDQNPSFIYQGCMLHEGSCINPEYSTSVSSGKLAGILNIYPEKIQAVDMDSINAPIKYSFLSGTPSSYKDYFEIDEQTGAVRQKRAVDTSITKKFEIIVKAEEVSEQKRSATAKLFITVKPVDSNPPVINASATEGFADENAPVGTKVVDKNGNPIRLAVTDEDLGPEDPKPSYSFEMTTSFFTIDNNGYLTVNVENLDRDPPSPGTFRFQIVAREKTGSAASAPLSMSVSLNDVNDNAPKLPMIPPLTIQAGENKQSVTKVEATDADLGANAEITYSIYHVSNNGRQKFKIDRKTGLIETTGKLNAGEQYSITVQATDTGGKYSQTIVEVTVVPGPNTRGPIFENPVYEVQVSEGASINSTVTTVNAVDPENDPVTYSILSGNDLRQFAIGDKSGIITIIRKLDREDLTRYQLVIKAEDTGGLSSTATVNVKVTDINDKNPEFTDLPYVFRVYEGEANKKVGSVHAVDADEGQNAVIYYSVPADIPFSIDAMTGEIRTKMALDYEKQREYRFVVTAKDGASDPRIATATVTVEVVDVDDELPIFHLTSYEAQVPENMPDYMVTQVKADDPDTNQKITYIIKQGSTELFSIDPKTGIIITTRGLDYEKESQYILVVGTLENPGTGPGATTRVIVNVLDRNDIPPVFTAVPRPVTLNDDVPIGTTVTTLIATDSDGTSPGNKVRYELVGRGKAQKYFQIDSDTGVIQVRDDLRKETSTEYEIAVKAYDLGEPQLSSVTSVHVYVRHVATVPPDQGIGFADNFYTVEVPENATTDTLIKTLTIINNRAHQDIIPLKCDIIQGNEEGLFYTSITEDRNCDLRLKVANLDHEKKSEYQLQMKLDTLSGLVNPSRSIATVKVNVVDVNDNRPHFIFPNAKFNGKYFGALPVDSQIGTIVLQVKAEDADSGKYSQLSYHIVPNSSYFKIDETSGIITTTNTFSNVDLNQLPFKFNVAVRDNPDSSYDSFTVEAPVVINLISDQNRLILVIDDAKPKTIQHETNGLVDIMEDNTNLVIGIEKVAVKQYLGDNGTIEQDNSGTDVWFYAIDPDTDKILDRNSTRIQRSILSKEAVSRITVDVTGNLHATASSIHPPLTVPKIITAIAVSWEVFPYALIVIACIILVLGIVGIIYICISWSRYKAYKERMQRMYVVPRYDPVFVEPNLKEYETQVLQMSVPLDDSDSYNDLQLDFSGKNHAFSLDNVSYITKENGDSIGQQSPVSSDAATTARASSIVGGVDMGRGHSRGESDHNNLMGHDPPLMPVTNPMYQRSSEEDIGHMNASATNENVTFREKRDYSHLGFTYLGDRSPVETTTEL</sequence>
<dbReference type="InterPro" id="IPR002126">
    <property type="entry name" value="Cadherin-like_dom"/>
</dbReference>
<proteinExistence type="predicted"/>
<evidence type="ECO:0000313" key="11">
    <source>
        <dbReference type="EMBL" id="PNF18968.1"/>
    </source>
</evidence>
<feature type="domain" description="Cadherin" evidence="10">
    <location>
        <begin position="907"/>
        <end position="1013"/>
    </location>
</feature>
<reference evidence="11 12" key="1">
    <citation type="submission" date="2017-12" db="EMBL/GenBank/DDBJ databases">
        <title>Hemimetabolous genomes reveal molecular basis of termite eusociality.</title>
        <authorList>
            <person name="Harrison M.C."/>
            <person name="Jongepier E."/>
            <person name="Robertson H.M."/>
            <person name="Arning N."/>
            <person name="Bitard-Feildel T."/>
            <person name="Chao H."/>
            <person name="Childers C.P."/>
            <person name="Dinh H."/>
            <person name="Doddapaneni H."/>
            <person name="Dugan S."/>
            <person name="Gowin J."/>
            <person name="Greiner C."/>
            <person name="Han Y."/>
            <person name="Hu H."/>
            <person name="Hughes D.S.T."/>
            <person name="Huylmans A.-K."/>
            <person name="Kemena C."/>
            <person name="Kremer L.P.M."/>
            <person name="Lee S.L."/>
            <person name="Lopez-Ezquerra A."/>
            <person name="Mallet L."/>
            <person name="Monroy-Kuhn J.M."/>
            <person name="Moser A."/>
            <person name="Murali S.C."/>
            <person name="Muzny D.M."/>
            <person name="Otani S."/>
            <person name="Piulachs M.-D."/>
            <person name="Poelchau M."/>
            <person name="Qu J."/>
            <person name="Schaub F."/>
            <person name="Wada-Katsumata A."/>
            <person name="Worley K.C."/>
            <person name="Xie Q."/>
            <person name="Ylla G."/>
            <person name="Poulsen M."/>
            <person name="Gibbs R.A."/>
            <person name="Schal C."/>
            <person name="Richards S."/>
            <person name="Belles X."/>
            <person name="Korb J."/>
            <person name="Bornberg-Bauer E."/>
        </authorList>
    </citation>
    <scope>NUCLEOTIDE SEQUENCE [LARGE SCALE GENOMIC DNA]</scope>
    <source>
        <tissue evidence="11">Whole body</tissue>
    </source>
</reference>
<evidence type="ECO:0000256" key="8">
    <source>
        <dbReference type="SAM" id="Phobius"/>
    </source>
</evidence>
<feature type="signal peptide" evidence="9">
    <location>
        <begin position="1"/>
        <end position="24"/>
    </location>
</feature>
<feature type="domain" description="Cadherin" evidence="10">
    <location>
        <begin position="806"/>
        <end position="906"/>
    </location>
</feature>
<feature type="transmembrane region" description="Helical" evidence="8">
    <location>
        <begin position="1364"/>
        <end position="1391"/>
    </location>
</feature>
<dbReference type="Pfam" id="PF00028">
    <property type="entry name" value="Cadherin"/>
    <property type="match status" value="7"/>
</dbReference>
<protein>
    <submittedName>
        <fullName evidence="11">Cadherin-99C</fullName>
    </submittedName>
</protein>
<organism evidence="11 12">
    <name type="scientific">Cryptotermes secundus</name>
    <dbReference type="NCBI Taxonomy" id="105785"/>
    <lineage>
        <taxon>Eukaryota</taxon>
        <taxon>Metazoa</taxon>
        <taxon>Ecdysozoa</taxon>
        <taxon>Arthropoda</taxon>
        <taxon>Hexapoda</taxon>
        <taxon>Insecta</taxon>
        <taxon>Pterygota</taxon>
        <taxon>Neoptera</taxon>
        <taxon>Polyneoptera</taxon>
        <taxon>Dictyoptera</taxon>
        <taxon>Blattodea</taxon>
        <taxon>Blattoidea</taxon>
        <taxon>Termitoidae</taxon>
        <taxon>Kalotermitidae</taxon>
        <taxon>Cryptotermitinae</taxon>
        <taxon>Cryptotermes</taxon>
    </lineage>
</organism>
<evidence type="ECO:0000256" key="9">
    <source>
        <dbReference type="SAM" id="SignalP"/>
    </source>
</evidence>
<dbReference type="GO" id="GO:0060429">
    <property type="term" value="P:epithelium development"/>
    <property type="evidence" value="ECO:0007669"/>
    <property type="project" value="UniProtKB-ARBA"/>
</dbReference>
<evidence type="ECO:0000256" key="2">
    <source>
        <dbReference type="ARBA" id="ARBA00022692"/>
    </source>
</evidence>
<feature type="domain" description="Cadherin" evidence="10">
    <location>
        <begin position="139"/>
        <end position="267"/>
    </location>
</feature>
<dbReference type="GO" id="GO:0005509">
    <property type="term" value="F:calcium ion binding"/>
    <property type="evidence" value="ECO:0007669"/>
    <property type="project" value="UniProtKB-UniRule"/>
</dbReference>
<evidence type="ECO:0000256" key="6">
    <source>
        <dbReference type="ARBA" id="ARBA00023136"/>
    </source>
</evidence>
<accession>A0A2J7PRK0</accession>
<feature type="domain" description="Cadherin" evidence="10">
    <location>
        <begin position="1018"/>
        <end position="1129"/>
    </location>
</feature>
<comment type="subcellular location">
    <subcellularLocation>
        <location evidence="1">Membrane</location>
    </subcellularLocation>
</comment>
<feature type="domain" description="Cadherin" evidence="10">
    <location>
        <begin position="705"/>
        <end position="805"/>
    </location>
</feature>
<dbReference type="FunFam" id="2.60.40.60:FF:000403">
    <property type="entry name" value="Protocadherin 15"/>
    <property type="match status" value="1"/>
</dbReference>
<feature type="domain" description="Cadherin" evidence="10">
    <location>
        <begin position="280"/>
        <end position="389"/>
    </location>
</feature>
<dbReference type="InterPro" id="IPR020894">
    <property type="entry name" value="Cadherin_CS"/>
</dbReference>
<dbReference type="EMBL" id="NEVH01021956">
    <property type="protein sequence ID" value="PNF18968.1"/>
    <property type="molecule type" value="Genomic_DNA"/>
</dbReference>
<dbReference type="PROSITE" id="PS50268">
    <property type="entry name" value="CADHERIN_2"/>
    <property type="match status" value="11"/>
</dbReference>
<dbReference type="Gene3D" id="2.60.40.60">
    <property type="entry name" value="Cadherins"/>
    <property type="match status" value="11"/>
</dbReference>
<evidence type="ECO:0000256" key="7">
    <source>
        <dbReference type="PROSITE-ProRule" id="PRU00043"/>
    </source>
</evidence>
<dbReference type="GO" id="GO:0009653">
    <property type="term" value="P:anatomical structure morphogenesis"/>
    <property type="evidence" value="ECO:0007669"/>
    <property type="project" value="UniProtKB-ARBA"/>
</dbReference>
<keyword evidence="6 8" id="KW-0472">Membrane</keyword>
<evidence type="ECO:0000256" key="1">
    <source>
        <dbReference type="ARBA" id="ARBA00004370"/>
    </source>
</evidence>